<evidence type="ECO:0000256" key="1">
    <source>
        <dbReference type="ARBA" id="ARBA00022970"/>
    </source>
</evidence>
<evidence type="ECO:0000313" key="3">
    <source>
        <dbReference type="EMBL" id="RDD66036.1"/>
    </source>
</evidence>
<gene>
    <name evidence="3" type="ORF">DU478_12070</name>
</gene>
<feature type="signal peptide" evidence="2">
    <location>
        <begin position="1"/>
        <end position="20"/>
    </location>
</feature>
<dbReference type="PANTHER" id="PTHR30483:SF6">
    <property type="entry name" value="PERIPLASMIC BINDING PROTEIN OF ABC TRANSPORTER FOR NATURAL AMINO ACIDS"/>
    <property type="match status" value="1"/>
</dbReference>
<dbReference type="PANTHER" id="PTHR30483">
    <property type="entry name" value="LEUCINE-SPECIFIC-BINDING PROTEIN"/>
    <property type="match status" value="1"/>
</dbReference>
<dbReference type="AlphaFoldDB" id="A0A369TSV6"/>
<keyword evidence="1" id="KW-0029">Amino-acid transport</keyword>
<keyword evidence="4" id="KW-1185">Reference proteome</keyword>
<dbReference type="InterPro" id="IPR028082">
    <property type="entry name" value="Peripla_BP_I"/>
</dbReference>
<sequence>MKRTFCALFGLCLASGTASALDIQIHYLRQEVPPVATLSELDVAPEDLGLAGARLGLDDNATTGRFLEQNYTLETTWVARDGDWPAAVDAALAQTGLLVIDAPQAALLDAADRAADAGALVFNVAATDVALRDGDCRANLLHTIPSRAMLSDALVQLLVQRRWRDLALITGPHPGDIAFAAAIEASVHKFGLEIGSRADWTLQADLRRSASTEIAALTQSLGEFDVVIAADEVRDFGRYLLYNTWLPRPVVGSEGLVPSAWSPVIEQWGAIQLQNRFRDLAGRSMEDIDYAAWAAVRSIGEAVTRSGDEDPAAIRAYLLSDGFELAGFKGTPLTFRTWNGQLRQPIALSHPRGLTAQAPLDGFLHQANPLDTLGLDVSETTCTAFQ</sequence>
<dbReference type="Gene3D" id="3.40.50.2300">
    <property type="match status" value="2"/>
</dbReference>
<feature type="chain" id="PRO_5016861686" evidence="2">
    <location>
        <begin position="21"/>
        <end position="386"/>
    </location>
</feature>
<organism evidence="3 4">
    <name type="scientific">Thalassococcus profundi</name>
    <dbReference type="NCBI Taxonomy" id="2282382"/>
    <lineage>
        <taxon>Bacteria</taxon>
        <taxon>Pseudomonadati</taxon>
        <taxon>Pseudomonadota</taxon>
        <taxon>Alphaproteobacteria</taxon>
        <taxon>Rhodobacterales</taxon>
        <taxon>Roseobacteraceae</taxon>
        <taxon>Thalassococcus</taxon>
    </lineage>
</organism>
<evidence type="ECO:0000256" key="2">
    <source>
        <dbReference type="SAM" id="SignalP"/>
    </source>
</evidence>
<keyword evidence="1" id="KW-0813">Transport</keyword>
<evidence type="ECO:0000313" key="4">
    <source>
        <dbReference type="Proteomes" id="UP000253977"/>
    </source>
</evidence>
<accession>A0A369TSV6</accession>
<dbReference type="SUPFAM" id="SSF53822">
    <property type="entry name" value="Periplasmic binding protein-like I"/>
    <property type="match status" value="1"/>
</dbReference>
<name>A0A369TSV6_9RHOB</name>
<comment type="caution">
    <text evidence="3">The sequence shown here is derived from an EMBL/GenBank/DDBJ whole genome shotgun (WGS) entry which is preliminary data.</text>
</comment>
<keyword evidence="2" id="KW-0732">Signal</keyword>
<proteinExistence type="predicted"/>
<dbReference type="InterPro" id="IPR022478">
    <property type="entry name" value="ABC_transptr_sub-bd_PQQ"/>
</dbReference>
<dbReference type="EMBL" id="QPMK01000008">
    <property type="protein sequence ID" value="RDD66036.1"/>
    <property type="molecule type" value="Genomic_DNA"/>
</dbReference>
<dbReference type="InterPro" id="IPR051010">
    <property type="entry name" value="BCAA_transport"/>
</dbReference>
<dbReference type="GO" id="GO:0006865">
    <property type="term" value="P:amino acid transport"/>
    <property type="evidence" value="ECO:0007669"/>
    <property type="project" value="UniProtKB-KW"/>
</dbReference>
<protein>
    <submittedName>
        <fullName evidence="3">Branched-chain amino acid ABC transporter substrate-binding protein</fullName>
    </submittedName>
</protein>
<reference evidence="3 4" key="1">
    <citation type="submission" date="2018-07" db="EMBL/GenBank/DDBJ databases">
        <title>Thalassococcus profundi sp. nov., a marine bacterium isolated from deep seawater of Okinawa Trough.</title>
        <authorList>
            <person name="Yu M."/>
        </authorList>
    </citation>
    <scope>NUCLEOTIDE SEQUENCE [LARGE SCALE GENOMIC DNA]</scope>
    <source>
        <strain evidence="3 4">WRAS1</strain>
    </source>
</reference>
<dbReference type="OrthoDB" id="5341635at2"/>
<dbReference type="Proteomes" id="UP000253977">
    <property type="component" value="Unassembled WGS sequence"/>
</dbReference>
<dbReference type="NCBIfam" id="TIGR03863">
    <property type="entry name" value="PQQ_ABC_bind"/>
    <property type="match status" value="1"/>
</dbReference>